<evidence type="ECO:0000313" key="2">
    <source>
        <dbReference type="Proteomes" id="UP001055072"/>
    </source>
</evidence>
<sequence>MASVEERVARLQEDIRLRHLQQLEKIPVSTEKRVSNNSPWRLPSYYQYMEKWSLKAKDHIHAAIDARATSDKDLSWDVGLYAFMESAAVYLRDWPTLFLASQAARQGQSKEALELLSNSDAEIRKIASMWHPDLHYVTICDLVEEHPDSDPTLDGPFCGAFFSSNPKTPFVGIVFKGTHVESWEEMLVDLRYIPVESTGKHLWSTHVSQGVFATLFGPFPKLGGQTPFDYIQRVVSTITASNGNVSTDVHLTGHSLGASYATLCYAELLRLQLNPPTSPRPSNLRIRDLYTYGSPRVALGDFVDALSDALDPEFEYPTSKSSTSSTSSFRILTTADPVPLVPPALLTDPKFIHLDSAYRVSTNAEPEPVDSERGTHPRPPLVPVFDMSSHTPFAYFDALYWTAGSRKGKVGMRVNDEKREKQLKVGRV</sequence>
<proteinExistence type="predicted"/>
<gene>
    <name evidence="1" type="ORF">BDY19DRAFT_580133</name>
</gene>
<accession>A0ACB8UCR5</accession>
<dbReference type="Proteomes" id="UP001055072">
    <property type="component" value="Unassembled WGS sequence"/>
</dbReference>
<keyword evidence="1" id="KW-0378">Hydrolase</keyword>
<evidence type="ECO:0000313" key="1">
    <source>
        <dbReference type="EMBL" id="KAI0092132.1"/>
    </source>
</evidence>
<dbReference type="EMBL" id="MU274904">
    <property type="protein sequence ID" value="KAI0092132.1"/>
    <property type="molecule type" value="Genomic_DNA"/>
</dbReference>
<protein>
    <submittedName>
        <fullName evidence="1">Alpha/Beta hydrolase protein</fullName>
    </submittedName>
</protein>
<name>A0ACB8UCR5_9APHY</name>
<keyword evidence="2" id="KW-1185">Reference proteome</keyword>
<comment type="caution">
    <text evidence="1">The sequence shown here is derived from an EMBL/GenBank/DDBJ whole genome shotgun (WGS) entry which is preliminary data.</text>
</comment>
<reference evidence="1" key="1">
    <citation type="journal article" date="2021" name="Environ. Microbiol.">
        <title>Gene family expansions and transcriptome signatures uncover fungal adaptations to wood decay.</title>
        <authorList>
            <person name="Hage H."/>
            <person name="Miyauchi S."/>
            <person name="Viragh M."/>
            <person name="Drula E."/>
            <person name="Min B."/>
            <person name="Chaduli D."/>
            <person name="Navarro D."/>
            <person name="Favel A."/>
            <person name="Norest M."/>
            <person name="Lesage-Meessen L."/>
            <person name="Balint B."/>
            <person name="Merenyi Z."/>
            <person name="de Eugenio L."/>
            <person name="Morin E."/>
            <person name="Martinez A.T."/>
            <person name="Baldrian P."/>
            <person name="Stursova M."/>
            <person name="Martinez M.J."/>
            <person name="Novotny C."/>
            <person name="Magnuson J.K."/>
            <person name="Spatafora J.W."/>
            <person name="Maurice S."/>
            <person name="Pangilinan J."/>
            <person name="Andreopoulos W."/>
            <person name="LaButti K."/>
            <person name="Hundley H."/>
            <person name="Na H."/>
            <person name="Kuo A."/>
            <person name="Barry K."/>
            <person name="Lipzen A."/>
            <person name="Henrissat B."/>
            <person name="Riley R."/>
            <person name="Ahrendt S."/>
            <person name="Nagy L.G."/>
            <person name="Grigoriev I.V."/>
            <person name="Martin F."/>
            <person name="Rosso M.N."/>
        </authorList>
    </citation>
    <scope>NUCLEOTIDE SEQUENCE</scope>
    <source>
        <strain evidence="1">CBS 384.51</strain>
    </source>
</reference>
<organism evidence="1 2">
    <name type="scientific">Irpex rosettiformis</name>
    <dbReference type="NCBI Taxonomy" id="378272"/>
    <lineage>
        <taxon>Eukaryota</taxon>
        <taxon>Fungi</taxon>
        <taxon>Dikarya</taxon>
        <taxon>Basidiomycota</taxon>
        <taxon>Agaricomycotina</taxon>
        <taxon>Agaricomycetes</taxon>
        <taxon>Polyporales</taxon>
        <taxon>Irpicaceae</taxon>
        <taxon>Irpex</taxon>
    </lineage>
</organism>